<proteinExistence type="predicted"/>
<feature type="region of interest" description="Disordered" evidence="1">
    <location>
        <begin position="15"/>
        <end position="37"/>
    </location>
</feature>
<name>A0A1C3P260_9ACTN</name>
<accession>A0A1C3P260</accession>
<dbReference type="Proteomes" id="UP000199013">
    <property type="component" value="Unassembled WGS sequence"/>
</dbReference>
<organism evidence="2 3">
    <name type="scientific">Candidatus Protofrankia californiensis</name>
    <dbReference type="NCBI Taxonomy" id="1839754"/>
    <lineage>
        <taxon>Bacteria</taxon>
        <taxon>Bacillati</taxon>
        <taxon>Actinomycetota</taxon>
        <taxon>Actinomycetes</taxon>
        <taxon>Frankiales</taxon>
        <taxon>Frankiaceae</taxon>
        <taxon>Protofrankia</taxon>
    </lineage>
</organism>
<evidence type="ECO:0000313" key="3">
    <source>
        <dbReference type="Proteomes" id="UP000199013"/>
    </source>
</evidence>
<keyword evidence="3" id="KW-1185">Reference proteome</keyword>
<dbReference type="EMBL" id="FLUV01001655">
    <property type="protein sequence ID" value="SBW23855.1"/>
    <property type="molecule type" value="Genomic_DNA"/>
</dbReference>
<sequence>MGSLDAVSVALSRVPVGNGPALPFPPTQPKTPAAGNGDFYDHDVKNRTCALAPCSSNTQMSGGAA</sequence>
<evidence type="ECO:0000313" key="2">
    <source>
        <dbReference type="EMBL" id="SBW23855.1"/>
    </source>
</evidence>
<protein>
    <submittedName>
        <fullName evidence="2">Uncharacterized protein</fullName>
    </submittedName>
</protein>
<dbReference type="AlphaFoldDB" id="A0A1C3P260"/>
<gene>
    <name evidence="2" type="ORF">FDG2_3936</name>
</gene>
<reference evidence="3" key="1">
    <citation type="submission" date="2016-02" db="EMBL/GenBank/DDBJ databases">
        <authorList>
            <person name="Wibberg D."/>
        </authorList>
    </citation>
    <scope>NUCLEOTIDE SEQUENCE [LARGE SCALE GENOMIC DNA]</scope>
</reference>
<evidence type="ECO:0000256" key="1">
    <source>
        <dbReference type="SAM" id="MobiDB-lite"/>
    </source>
</evidence>